<evidence type="ECO:0000256" key="1">
    <source>
        <dbReference type="SAM" id="Phobius"/>
    </source>
</evidence>
<dbReference type="EMBL" id="JBBPDW010000026">
    <property type="protein sequence ID" value="KAK7540292.1"/>
    <property type="molecule type" value="Genomic_DNA"/>
</dbReference>
<reference evidence="2 3" key="1">
    <citation type="submission" date="2024-04" db="EMBL/GenBank/DDBJ databases">
        <title>Phyllosticta paracitricarpa is synonymous to the EU quarantine fungus P. citricarpa based on phylogenomic analyses.</title>
        <authorList>
            <consortium name="Lawrence Berkeley National Laboratory"/>
            <person name="Van Ingen-Buijs V.A."/>
            <person name="Van Westerhoven A.C."/>
            <person name="Haridas S."/>
            <person name="Skiadas P."/>
            <person name="Martin F."/>
            <person name="Groenewald J.Z."/>
            <person name="Crous P.W."/>
            <person name="Seidl M.F."/>
        </authorList>
    </citation>
    <scope>NUCLEOTIDE SEQUENCE [LARGE SCALE GENOMIC DNA]</scope>
    <source>
        <strain evidence="2 3">CBS 122670</strain>
    </source>
</reference>
<feature type="transmembrane region" description="Helical" evidence="1">
    <location>
        <begin position="194"/>
        <end position="213"/>
    </location>
</feature>
<keyword evidence="1" id="KW-0812">Transmembrane</keyword>
<name>A0ABR1LYN1_9PEZI</name>
<accession>A0ABR1LYN1</accession>
<keyword evidence="1" id="KW-0472">Membrane</keyword>
<evidence type="ECO:0000313" key="3">
    <source>
        <dbReference type="Proteomes" id="UP001365128"/>
    </source>
</evidence>
<keyword evidence="3" id="KW-1185">Reference proteome</keyword>
<protein>
    <submittedName>
        <fullName evidence="2">Uncharacterized protein</fullName>
    </submittedName>
</protein>
<comment type="caution">
    <text evidence="2">The sequence shown here is derived from an EMBL/GenBank/DDBJ whole genome shotgun (WGS) entry which is preliminary data.</text>
</comment>
<dbReference type="PANTHER" id="PTHR35394">
    <property type="entry name" value="DUF3176 DOMAIN-CONTAINING PROTEIN"/>
    <property type="match status" value="1"/>
</dbReference>
<keyword evidence="1" id="KW-1133">Transmembrane helix</keyword>
<sequence length="306" mass="33669">MAASFAVSDTYDSESVQFLTARKEATADFVDPPMQGSEFHVAESATLGVCSKRQNITSTVNFTEDLGGTHTFGHSGSTQDENLALDYVFPTVQYTSIKSPDKSVLASDSLFHVRCLDIDLTASFVVMNNKITIYNYGLTEGFPATGIALLQGGEIAGTMENISIAMTPHIQETRNATTHQGTALYPEAVGVVRWAWLILPIALVLLSAVFLVLRMLRNGSSGKLGTTPLWKSSLMPVLIYCLDHWNGNELRIDCEADMLTEAEGAKVRLQLNADGDRKRLIIMLADTWTVNQDHWMLDRLMALFLN</sequence>
<proteinExistence type="predicted"/>
<organism evidence="2 3">
    <name type="scientific">Phyllosticta citricarpa</name>
    <dbReference type="NCBI Taxonomy" id="55181"/>
    <lineage>
        <taxon>Eukaryota</taxon>
        <taxon>Fungi</taxon>
        <taxon>Dikarya</taxon>
        <taxon>Ascomycota</taxon>
        <taxon>Pezizomycotina</taxon>
        <taxon>Dothideomycetes</taxon>
        <taxon>Dothideomycetes incertae sedis</taxon>
        <taxon>Botryosphaeriales</taxon>
        <taxon>Phyllostictaceae</taxon>
        <taxon>Phyllosticta</taxon>
    </lineage>
</organism>
<dbReference type="Proteomes" id="UP001365128">
    <property type="component" value="Unassembled WGS sequence"/>
</dbReference>
<dbReference type="PANTHER" id="PTHR35394:SF5">
    <property type="entry name" value="DUF3176 DOMAIN-CONTAINING PROTEIN"/>
    <property type="match status" value="1"/>
</dbReference>
<gene>
    <name evidence="2" type="ORF">IWX46DRAFT_642426</name>
</gene>
<evidence type="ECO:0000313" key="2">
    <source>
        <dbReference type="EMBL" id="KAK7540292.1"/>
    </source>
</evidence>